<evidence type="ECO:0000256" key="11">
    <source>
        <dbReference type="ARBA" id="ARBA00045065"/>
    </source>
</evidence>
<dbReference type="GO" id="GO:0005789">
    <property type="term" value="C:endoplasmic reticulum membrane"/>
    <property type="evidence" value="ECO:0007669"/>
    <property type="project" value="UniProtKB-SubCell"/>
</dbReference>
<keyword evidence="9 12" id="KW-1133">Transmembrane helix</keyword>
<dbReference type="InterPro" id="IPR031814">
    <property type="entry name" value="ALG11_N"/>
</dbReference>
<dbReference type="UniPathway" id="UPA00378"/>
<feature type="transmembrane region" description="Helical" evidence="12">
    <location>
        <begin position="207"/>
        <end position="227"/>
    </location>
</feature>
<reference evidence="17 18" key="1">
    <citation type="submission" date="2018-08" db="EMBL/GenBank/DDBJ databases">
        <title>Aphanomyces genome sequencing and annotation.</title>
        <authorList>
            <person name="Minardi D."/>
            <person name="Oidtmann B."/>
            <person name="Van Der Giezen M."/>
            <person name="Studholme D.J."/>
        </authorList>
    </citation>
    <scope>NUCLEOTIDE SEQUENCE [LARGE SCALE GENOMIC DNA]</scope>
    <source>
        <strain evidence="15 17">Kv</strain>
        <strain evidence="16 18">Si</strain>
    </source>
</reference>
<evidence type="ECO:0000313" key="16">
    <source>
        <dbReference type="EMBL" id="RHY54156.1"/>
    </source>
</evidence>
<protein>
    <recommendedName>
        <fullName evidence="4 12">GDP-Man:Man(3)GlcNAc(2)-PP-Dol alpha-1,2-mannosyltransferase</fullName>
        <ecNumber evidence="3 12">2.4.1.131</ecNumber>
    </recommendedName>
</protein>
<feature type="domain" description="ALG11 mannosyltransferase N-terminal" evidence="14">
    <location>
        <begin position="38"/>
        <end position="241"/>
    </location>
</feature>
<accession>A0A397BNK1</accession>
<dbReference type="PANTHER" id="PTHR45919">
    <property type="entry name" value="GDP-MAN:MAN(3)GLCNAC(2)-PP-DOL ALPHA-1,2-MANNOSYLTRANSFERASE"/>
    <property type="match status" value="1"/>
</dbReference>
<evidence type="ECO:0000256" key="4">
    <source>
        <dbReference type="ARBA" id="ARBA00022018"/>
    </source>
</evidence>
<dbReference type="InterPro" id="IPR038013">
    <property type="entry name" value="ALG11"/>
</dbReference>
<dbReference type="EMBL" id="QUSZ01002561">
    <property type="protein sequence ID" value="RHY21762.1"/>
    <property type="molecule type" value="Genomic_DNA"/>
</dbReference>
<evidence type="ECO:0000256" key="2">
    <source>
        <dbReference type="ARBA" id="ARBA00004922"/>
    </source>
</evidence>
<dbReference type="CDD" id="cd03806">
    <property type="entry name" value="GT4_ALG11-like"/>
    <property type="match status" value="1"/>
</dbReference>
<evidence type="ECO:0000256" key="7">
    <source>
        <dbReference type="ARBA" id="ARBA00022692"/>
    </source>
</evidence>
<evidence type="ECO:0000256" key="8">
    <source>
        <dbReference type="ARBA" id="ARBA00022824"/>
    </source>
</evidence>
<comment type="catalytic activity">
    <reaction evidence="11 12">
        <text>an alpha-D-Man-(1-&gt;3)-[alpha-D-Man-(1-&gt;6)]-beta-D-Man-(1-&gt;4)-beta-D-GlcNAc-(1-&gt;4)-alpha-D-GlcNAc-diphospho-di-trans,poly-cis-dolichol + 2 GDP-alpha-D-mannose = an alpha-D-Man-(1-&gt;2)-alpha-D-Man-(1-&gt;2)-alpha-D-Man-(1-&gt;3)-[alpha-D-Man-(1-&gt;6)]-beta-D-Man-(1-&gt;4)-beta-D-GlcNAc-(1-&gt;4)-alpha-D-GlcNAc-diphospho-di-trans,poly-cis-dolichol + 2 GDP + 2 H(+)</text>
        <dbReference type="Rhea" id="RHEA:29523"/>
        <dbReference type="Rhea" id="RHEA-COMP:19515"/>
        <dbReference type="Rhea" id="RHEA-COMP:19516"/>
        <dbReference type="ChEBI" id="CHEBI:15378"/>
        <dbReference type="ChEBI" id="CHEBI:57527"/>
        <dbReference type="ChEBI" id="CHEBI:58189"/>
        <dbReference type="ChEBI" id="CHEBI:132511"/>
        <dbReference type="ChEBI" id="CHEBI:132515"/>
        <dbReference type="EC" id="2.4.1.131"/>
    </reaction>
    <physiologicalReaction direction="left-to-right" evidence="11 12">
        <dbReference type="Rhea" id="RHEA:29524"/>
    </physiologicalReaction>
</comment>
<dbReference type="SUPFAM" id="SSF53756">
    <property type="entry name" value="UDP-Glycosyltransferase/glycogen phosphorylase"/>
    <property type="match status" value="1"/>
</dbReference>
<evidence type="ECO:0000256" key="10">
    <source>
        <dbReference type="ARBA" id="ARBA00023136"/>
    </source>
</evidence>
<evidence type="ECO:0000313" key="15">
    <source>
        <dbReference type="EMBL" id="RHY21762.1"/>
    </source>
</evidence>
<comment type="pathway">
    <text evidence="2 12">Protein modification; protein glycosylation.</text>
</comment>
<dbReference type="Proteomes" id="UP000283543">
    <property type="component" value="Unassembled WGS sequence"/>
</dbReference>
<evidence type="ECO:0000256" key="5">
    <source>
        <dbReference type="ARBA" id="ARBA00022676"/>
    </source>
</evidence>
<keyword evidence="5 12" id="KW-0328">Glycosyltransferase</keyword>
<dbReference type="Pfam" id="PF00534">
    <property type="entry name" value="Glycos_transf_1"/>
    <property type="match status" value="1"/>
</dbReference>
<feature type="domain" description="Glycosyl transferase family 1" evidence="13">
    <location>
        <begin position="259"/>
        <end position="434"/>
    </location>
</feature>
<sequence length="465" mass="50746">MSGILVGVVGVVIASPFVALGTFLLIFHVVGRLKRRRDIGFFHPYAASGGGGERVLFCALQTLPATSTAVIYIGEPITPTKLLQDAQSRFNFSASDVKCKIVVVELAYRTLLEAKHYPRFTLLGQSIGSMLLGLEAFLRHPVGVWVDTTGCAFTYPLAWLGGATIVTYTHYPTISMDMLDVVARRDVAFNNDAAVAKSLTKSTAKLVYYRFFAALYGFVGGFAQVVMVNSGWTLNHIKQLWRSALPLVVYPPCGTTSFQTFPLADRQPWALSVAQFRPEKDHSLQLRAMRVLLDTHPDAMATTFRDFKMILLGSCRGDEDEARVSVLRQECADLGLGDSRVQFVVNAPFSDLTSYLAKASIGLHSMRNEHFGIGIVEMMAAGLVVIAHDSGGPREDIVKPGTGYLATTPEEYATYMYDILTQPNDADDTRQAARVSAGRFSDEIFQESFATALAPVLALSAASTI</sequence>
<dbReference type="Pfam" id="PF15924">
    <property type="entry name" value="ALG11_N"/>
    <property type="match status" value="1"/>
</dbReference>
<dbReference type="EC" id="2.4.1.131" evidence="3 12"/>
<evidence type="ECO:0000256" key="3">
    <source>
        <dbReference type="ARBA" id="ARBA00012645"/>
    </source>
</evidence>
<evidence type="ECO:0000259" key="13">
    <source>
        <dbReference type="Pfam" id="PF00534"/>
    </source>
</evidence>
<keyword evidence="7 12" id="KW-0812">Transmembrane</keyword>
<dbReference type="GO" id="GO:0006487">
    <property type="term" value="P:protein N-linked glycosylation"/>
    <property type="evidence" value="ECO:0007669"/>
    <property type="project" value="TreeGrafter"/>
</dbReference>
<proteinExistence type="inferred from homology"/>
<comment type="function">
    <text evidence="12">GDP-Man:Man(3)GlcNAc(2)-PP-Dol alpha-1,2-mannosyltransferase that operates in the biosynthetic pathway of dolichol-linked oligosaccharides, the glycan precursors employed in protein asparagine (N)-glycosylation. The assembly of dolichol-linked oligosaccharides begins on the cytosolic side of the endoplasmic reticulum membrane and finishes in its lumen. The sequential addition of sugars to dolichol pyrophosphate produces dolichol-linked oligosaccharides containing fourteen sugars, including two GlcNAcs, nine mannoses and three glucoses. Once assembled, the oligosaccharide is transferred from the lipid to nascent proteins by oligosaccharyltransferases. Catalyzes, on the cytoplasmic face of the endoplasmic reticulum, the addition of the fourth and fifth mannose residues to the dolichol-linked oligosaccharide chain, to produce Man(5)GlcNAc(2)-PP-dolichol core oligosaccharide.</text>
</comment>
<evidence type="ECO:0000256" key="9">
    <source>
        <dbReference type="ARBA" id="ARBA00022989"/>
    </source>
</evidence>
<dbReference type="PANTHER" id="PTHR45919:SF1">
    <property type="entry name" value="GDP-MAN:MAN(3)GLCNAC(2)-PP-DOL ALPHA-1,2-MANNOSYLTRANSFERASE"/>
    <property type="match status" value="1"/>
</dbReference>
<organism evidence="15 17">
    <name type="scientific">Aphanomyces astaci</name>
    <name type="common">Crayfish plague agent</name>
    <dbReference type="NCBI Taxonomy" id="112090"/>
    <lineage>
        <taxon>Eukaryota</taxon>
        <taxon>Sar</taxon>
        <taxon>Stramenopiles</taxon>
        <taxon>Oomycota</taxon>
        <taxon>Saprolegniomycetes</taxon>
        <taxon>Saprolegniales</taxon>
        <taxon>Verrucalvaceae</taxon>
        <taxon>Aphanomyces</taxon>
    </lineage>
</organism>
<keyword evidence="6 12" id="KW-0808">Transferase</keyword>
<keyword evidence="8 12" id="KW-0256">Endoplasmic reticulum</keyword>
<comment type="caution">
    <text evidence="15">The sequence shown here is derived from an EMBL/GenBank/DDBJ whole genome shotgun (WGS) entry which is preliminary data.</text>
</comment>
<dbReference type="InterPro" id="IPR001296">
    <property type="entry name" value="Glyco_trans_1"/>
</dbReference>
<evidence type="ECO:0000256" key="6">
    <source>
        <dbReference type="ARBA" id="ARBA00022679"/>
    </source>
</evidence>
<dbReference type="AlphaFoldDB" id="A0A397BNK1"/>
<evidence type="ECO:0000313" key="17">
    <source>
        <dbReference type="Proteomes" id="UP000265427"/>
    </source>
</evidence>
<dbReference type="Proteomes" id="UP000265427">
    <property type="component" value="Unassembled WGS sequence"/>
</dbReference>
<feature type="transmembrane region" description="Helical" evidence="12">
    <location>
        <begin position="6"/>
        <end position="27"/>
    </location>
</feature>
<dbReference type="GO" id="GO:0004377">
    <property type="term" value="F:GDP-Man:Man(3)GlcNAc(2)-PP-Dol alpha-1,2-mannosyltransferase activity"/>
    <property type="evidence" value="ECO:0007669"/>
    <property type="project" value="UniProtKB-UniRule"/>
</dbReference>
<evidence type="ECO:0000256" key="12">
    <source>
        <dbReference type="RuleBase" id="RU367051"/>
    </source>
</evidence>
<gene>
    <name evidence="16" type="ORF">DYB34_001671</name>
    <name evidence="15" type="ORF">DYB36_000283</name>
</gene>
<evidence type="ECO:0000313" key="18">
    <source>
        <dbReference type="Proteomes" id="UP000283543"/>
    </source>
</evidence>
<evidence type="ECO:0000259" key="14">
    <source>
        <dbReference type="Pfam" id="PF15924"/>
    </source>
</evidence>
<comment type="similarity">
    <text evidence="12">Belongs to the glycosyltransferase group 1 family. Glycosyltransferase 4 subfamily.</text>
</comment>
<dbReference type="EMBL" id="QUTB01005657">
    <property type="protein sequence ID" value="RHY54156.1"/>
    <property type="molecule type" value="Genomic_DNA"/>
</dbReference>
<comment type="subcellular location">
    <subcellularLocation>
        <location evidence="1">Endoplasmic reticulum membrane</location>
        <topology evidence="1">Single-pass membrane protein</topology>
    </subcellularLocation>
</comment>
<dbReference type="VEuPathDB" id="FungiDB:H257_15607"/>
<evidence type="ECO:0000256" key="1">
    <source>
        <dbReference type="ARBA" id="ARBA00004389"/>
    </source>
</evidence>
<dbReference type="Gene3D" id="3.40.50.2000">
    <property type="entry name" value="Glycogen Phosphorylase B"/>
    <property type="match status" value="1"/>
</dbReference>
<name>A0A397BNK1_APHAT</name>
<keyword evidence="10 12" id="KW-0472">Membrane</keyword>